<gene>
    <name evidence="1" type="ORF">BDA96_04G251900</name>
</gene>
<reference evidence="1" key="2">
    <citation type="submission" date="2020-10" db="EMBL/GenBank/DDBJ databases">
        <authorList>
            <person name="Cooper E.A."/>
            <person name="Brenton Z.W."/>
            <person name="Flinn B.S."/>
            <person name="Jenkins J."/>
            <person name="Shu S."/>
            <person name="Flowers D."/>
            <person name="Luo F."/>
            <person name="Wang Y."/>
            <person name="Xia P."/>
            <person name="Barry K."/>
            <person name="Daum C."/>
            <person name="Lipzen A."/>
            <person name="Yoshinaga Y."/>
            <person name="Schmutz J."/>
            <person name="Saski C."/>
            <person name="Vermerris W."/>
            <person name="Kresovich S."/>
        </authorList>
    </citation>
    <scope>NUCLEOTIDE SEQUENCE</scope>
</reference>
<name>A0A921R6M4_SORBI</name>
<accession>A0A921R6M4</accession>
<evidence type="ECO:0000313" key="1">
    <source>
        <dbReference type="EMBL" id="KAG0534123.1"/>
    </source>
</evidence>
<sequence>MFGTGWIWDLPDSFGCMTDSQTGGMRDPSNWLCL</sequence>
<dbReference type="Proteomes" id="UP000807115">
    <property type="component" value="Chromosome 4"/>
</dbReference>
<reference evidence="1" key="1">
    <citation type="journal article" date="2019" name="BMC Genomics">
        <title>A new reference genome for Sorghum bicolor reveals high levels of sequence similarity between sweet and grain genotypes: implications for the genetics of sugar metabolism.</title>
        <authorList>
            <person name="Cooper E.A."/>
            <person name="Brenton Z.W."/>
            <person name="Flinn B.S."/>
            <person name="Jenkins J."/>
            <person name="Shu S."/>
            <person name="Flowers D."/>
            <person name="Luo F."/>
            <person name="Wang Y."/>
            <person name="Xia P."/>
            <person name="Barry K."/>
            <person name="Daum C."/>
            <person name="Lipzen A."/>
            <person name="Yoshinaga Y."/>
            <person name="Schmutz J."/>
            <person name="Saski C."/>
            <person name="Vermerris W."/>
            <person name="Kresovich S."/>
        </authorList>
    </citation>
    <scope>NUCLEOTIDE SEQUENCE</scope>
</reference>
<dbReference type="EMBL" id="CM027683">
    <property type="protein sequence ID" value="KAG0534123.1"/>
    <property type="molecule type" value="Genomic_DNA"/>
</dbReference>
<evidence type="ECO:0000313" key="2">
    <source>
        <dbReference type="Proteomes" id="UP000807115"/>
    </source>
</evidence>
<comment type="caution">
    <text evidence="1">The sequence shown here is derived from an EMBL/GenBank/DDBJ whole genome shotgun (WGS) entry which is preliminary data.</text>
</comment>
<dbReference type="AlphaFoldDB" id="A0A921R6M4"/>
<protein>
    <submittedName>
        <fullName evidence="1">Uncharacterized protein</fullName>
    </submittedName>
</protein>
<organism evidence="1 2">
    <name type="scientific">Sorghum bicolor</name>
    <name type="common">Sorghum</name>
    <name type="synonym">Sorghum vulgare</name>
    <dbReference type="NCBI Taxonomy" id="4558"/>
    <lineage>
        <taxon>Eukaryota</taxon>
        <taxon>Viridiplantae</taxon>
        <taxon>Streptophyta</taxon>
        <taxon>Embryophyta</taxon>
        <taxon>Tracheophyta</taxon>
        <taxon>Spermatophyta</taxon>
        <taxon>Magnoliopsida</taxon>
        <taxon>Liliopsida</taxon>
        <taxon>Poales</taxon>
        <taxon>Poaceae</taxon>
        <taxon>PACMAD clade</taxon>
        <taxon>Panicoideae</taxon>
        <taxon>Andropogonodae</taxon>
        <taxon>Andropogoneae</taxon>
        <taxon>Sorghinae</taxon>
        <taxon>Sorghum</taxon>
    </lineage>
</organism>
<proteinExistence type="predicted"/>